<organism evidence="3 4">
    <name type="scientific">Flavobacterium alvei</name>
    <dbReference type="NCBI Taxonomy" id="2080416"/>
    <lineage>
        <taxon>Bacteria</taxon>
        <taxon>Pseudomonadati</taxon>
        <taxon>Bacteroidota</taxon>
        <taxon>Flavobacteriia</taxon>
        <taxon>Flavobacteriales</taxon>
        <taxon>Flavobacteriaceae</taxon>
        <taxon>Flavobacterium</taxon>
    </lineage>
</organism>
<feature type="transmembrane region" description="Helical" evidence="1">
    <location>
        <begin position="103"/>
        <end position="122"/>
    </location>
</feature>
<keyword evidence="1" id="KW-0812">Transmembrane</keyword>
<evidence type="ECO:0000313" key="4">
    <source>
        <dbReference type="Proteomes" id="UP000237310"/>
    </source>
</evidence>
<keyword evidence="4" id="KW-1185">Reference proteome</keyword>
<proteinExistence type="predicted"/>
<feature type="transmembrane region" description="Helical" evidence="1">
    <location>
        <begin position="39"/>
        <end position="57"/>
    </location>
</feature>
<dbReference type="Proteomes" id="UP000237310">
    <property type="component" value="Unassembled WGS sequence"/>
</dbReference>
<keyword evidence="1" id="KW-1133">Transmembrane helix</keyword>
<sequence>MVRRTIFLYSAIFWTGIILFLSLENANEIKQIEIPNFDKLIHAVFHFVFTTLWFLYLKKKLVTITNFPLLSFALMGSFFFGIAIELMQQYFTTTRSADVLDVLANLFGASLAVISIILLNNYNRFIDKI</sequence>
<name>A0A2S5ACH4_9FLAO</name>
<dbReference type="NCBIfam" id="NF037970">
    <property type="entry name" value="vanZ_1"/>
    <property type="match status" value="1"/>
</dbReference>
<evidence type="ECO:0000313" key="3">
    <source>
        <dbReference type="EMBL" id="POY40254.1"/>
    </source>
</evidence>
<evidence type="ECO:0000256" key="1">
    <source>
        <dbReference type="SAM" id="Phobius"/>
    </source>
</evidence>
<dbReference type="AlphaFoldDB" id="A0A2S5ACH4"/>
<dbReference type="EMBL" id="PQVG01000003">
    <property type="protein sequence ID" value="POY40254.1"/>
    <property type="molecule type" value="Genomic_DNA"/>
</dbReference>
<feature type="domain" description="VanZ-like" evidence="2">
    <location>
        <begin position="13"/>
        <end position="119"/>
    </location>
</feature>
<dbReference type="OrthoDB" id="5472246at2"/>
<gene>
    <name evidence="3" type="ORF">C3L50_06310</name>
</gene>
<feature type="transmembrane region" description="Helical" evidence="1">
    <location>
        <begin position="7"/>
        <end position="27"/>
    </location>
</feature>
<dbReference type="PANTHER" id="PTHR28008:SF1">
    <property type="entry name" value="DOMAIN PROTEIN, PUTATIVE (AFU_ORTHOLOGUE AFUA_3G10980)-RELATED"/>
    <property type="match status" value="1"/>
</dbReference>
<feature type="transmembrane region" description="Helical" evidence="1">
    <location>
        <begin position="69"/>
        <end position="91"/>
    </location>
</feature>
<dbReference type="InterPro" id="IPR006976">
    <property type="entry name" value="VanZ-like"/>
</dbReference>
<dbReference type="PANTHER" id="PTHR28008">
    <property type="entry name" value="DOMAIN PROTEIN, PUTATIVE (AFU_ORTHOLOGUE AFUA_3G10980)-RELATED"/>
    <property type="match status" value="1"/>
</dbReference>
<comment type="caution">
    <text evidence="3">The sequence shown here is derived from an EMBL/GenBank/DDBJ whole genome shotgun (WGS) entry which is preliminary data.</text>
</comment>
<keyword evidence="1" id="KW-0472">Membrane</keyword>
<protein>
    <recommendedName>
        <fullName evidence="2">VanZ-like domain-containing protein</fullName>
    </recommendedName>
</protein>
<evidence type="ECO:0000259" key="2">
    <source>
        <dbReference type="Pfam" id="PF04892"/>
    </source>
</evidence>
<accession>A0A2S5ACH4</accession>
<reference evidence="3 4" key="1">
    <citation type="submission" date="2018-01" db="EMBL/GenBank/DDBJ databases">
        <authorList>
            <person name="Gaut B.S."/>
            <person name="Morton B.R."/>
            <person name="Clegg M.T."/>
            <person name="Duvall M.R."/>
        </authorList>
    </citation>
    <scope>NUCLEOTIDE SEQUENCE [LARGE SCALE GENOMIC DNA]</scope>
    <source>
        <strain evidence="3 4">HR-AY</strain>
    </source>
</reference>
<dbReference type="Pfam" id="PF04892">
    <property type="entry name" value="VanZ"/>
    <property type="match status" value="1"/>
</dbReference>